<dbReference type="GO" id="GO:0004400">
    <property type="term" value="F:histidinol-phosphate transaminase activity"/>
    <property type="evidence" value="ECO:0007669"/>
    <property type="project" value="UniProtKB-UniRule"/>
</dbReference>
<dbReference type="Proteomes" id="UP000182379">
    <property type="component" value="Unassembled WGS sequence"/>
</dbReference>
<dbReference type="GO" id="GO:0030170">
    <property type="term" value="F:pyridoxal phosphate binding"/>
    <property type="evidence" value="ECO:0007669"/>
    <property type="project" value="InterPro"/>
</dbReference>
<dbReference type="SUPFAM" id="SSF53383">
    <property type="entry name" value="PLP-dependent transferases"/>
    <property type="match status" value="1"/>
</dbReference>
<dbReference type="CDD" id="cd00609">
    <property type="entry name" value="AAT_like"/>
    <property type="match status" value="1"/>
</dbReference>
<protein>
    <recommendedName>
        <fullName evidence="11">Histidinol-phosphate aminotransferase</fullName>
        <ecNumber evidence="11">2.6.1.9</ecNumber>
    </recommendedName>
    <alternativeName>
        <fullName evidence="11">Imidazole acetol-phosphate transaminase</fullName>
    </alternativeName>
</protein>
<dbReference type="InterPro" id="IPR015421">
    <property type="entry name" value="PyrdxlP-dep_Trfase_major"/>
</dbReference>
<evidence type="ECO:0000256" key="4">
    <source>
        <dbReference type="ARBA" id="ARBA00011738"/>
    </source>
</evidence>
<evidence type="ECO:0000256" key="6">
    <source>
        <dbReference type="ARBA" id="ARBA00022605"/>
    </source>
</evidence>
<proteinExistence type="inferred from homology"/>
<keyword evidence="6 11" id="KW-0028">Amino-acid biosynthesis</keyword>
<evidence type="ECO:0000256" key="1">
    <source>
        <dbReference type="ARBA" id="ARBA00001933"/>
    </source>
</evidence>
<comment type="pathway">
    <text evidence="2 11">Amino-acid biosynthesis; L-histidine biosynthesis; L-histidine from 5-phospho-alpha-D-ribose 1-diphosphate: step 7/9.</text>
</comment>
<dbReference type="InterPro" id="IPR015424">
    <property type="entry name" value="PyrdxlP-dep_Trfase"/>
</dbReference>
<keyword evidence="8 11" id="KW-0663">Pyridoxal phosphate</keyword>
<dbReference type="Gene3D" id="3.90.1150.10">
    <property type="entry name" value="Aspartate Aminotransferase, domain 1"/>
    <property type="match status" value="1"/>
</dbReference>
<name>A0A1H2U7T6_ACIFE</name>
<dbReference type="InterPro" id="IPR015422">
    <property type="entry name" value="PyrdxlP-dep_Trfase_small"/>
</dbReference>
<keyword evidence="5 11" id="KW-0032">Aminotransferase</keyword>
<comment type="subunit">
    <text evidence="4 11">Homodimer.</text>
</comment>
<dbReference type="PANTHER" id="PTHR43643">
    <property type="entry name" value="HISTIDINOL-PHOSPHATE AMINOTRANSFERASE 2"/>
    <property type="match status" value="1"/>
</dbReference>
<dbReference type="UniPathway" id="UPA00031">
    <property type="reaction ID" value="UER00012"/>
</dbReference>
<evidence type="ECO:0000256" key="8">
    <source>
        <dbReference type="ARBA" id="ARBA00022898"/>
    </source>
</evidence>
<evidence type="ECO:0000256" key="2">
    <source>
        <dbReference type="ARBA" id="ARBA00005011"/>
    </source>
</evidence>
<dbReference type="AlphaFoldDB" id="A0A1H2U7T6"/>
<dbReference type="HAMAP" id="MF_01023">
    <property type="entry name" value="HisC_aminotrans_2"/>
    <property type="match status" value="1"/>
</dbReference>
<dbReference type="InterPro" id="IPR005861">
    <property type="entry name" value="HisP_aminotrans"/>
</dbReference>
<comment type="similarity">
    <text evidence="3 11">Belongs to the class-II pyridoxal-phosphate-dependent aminotransferase family. Histidinol-phosphate aminotransferase subfamily.</text>
</comment>
<comment type="cofactor">
    <cofactor evidence="1 11">
        <name>pyridoxal 5'-phosphate</name>
        <dbReference type="ChEBI" id="CHEBI:597326"/>
    </cofactor>
</comment>
<gene>
    <name evidence="11" type="primary">hisC</name>
    <name evidence="13" type="ORF">SAMN05216495_102125</name>
</gene>
<dbReference type="InterPro" id="IPR050106">
    <property type="entry name" value="HistidinolP_aminotransfase"/>
</dbReference>
<dbReference type="Pfam" id="PF00155">
    <property type="entry name" value="Aminotran_1_2"/>
    <property type="match status" value="1"/>
</dbReference>
<evidence type="ECO:0000259" key="12">
    <source>
        <dbReference type="Pfam" id="PF00155"/>
    </source>
</evidence>
<comment type="caution">
    <text evidence="13">The sequence shown here is derived from an EMBL/GenBank/DDBJ whole genome shotgun (WGS) entry which is preliminary data.</text>
</comment>
<evidence type="ECO:0000313" key="14">
    <source>
        <dbReference type="Proteomes" id="UP000182379"/>
    </source>
</evidence>
<accession>A0A1H2U7T6</accession>
<evidence type="ECO:0000256" key="5">
    <source>
        <dbReference type="ARBA" id="ARBA00022576"/>
    </source>
</evidence>
<evidence type="ECO:0000313" key="13">
    <source>
        <dbReference type="EMBL" id="SDW51948.1"/>
    </source>
</evidence>
<keyword evidence="9 11" id="KW-0368">Histidine biosynthesis</keyword>
<dbReference type="EC" id="2.6.1.9" evidence="11"/>
<evidence type="ECO:0000256" key="9">
    <source>
        <dbReference type="ARBA" id="ARBA00023102"/>
    </source>
</evidence>
<feature type="modified residue" description="N6-(pyridoxal phosphate)lysine" evidence="11">
    <location>
        <position position="221"/>
    </location>
</feature>
<evidence type="ECO:0000256" key="10">
    <source>
        <dbReference type="ARBA" id="ARBA00047481"/>
    </source>
</evidence>
<keyword evidence="7 11" id="KW-0808">Transferase</keyword>
<dbReference type="RefSeq" id="WP_074704440.1">
    <property type="nucleotide sequence ID" value="NZ_FNOP01000002.1"/>
</dbReference>
<sequence length="383" mass="41754">MSEILARESLSRIEDYQVETVPDADIVVNANETNWDMTPEIRLELGTRLAEHAFNRYPSMHGEDLCQAIADRLGFDPAQVAIGNGSSELLEKACYAFGGAGRKIASATPSFSMYQTYAILADSEPVLFPLTADGFVDPEGVIAFCREEKPALIIICNPNNPTGNFNPRAAMEKIIRNVECPVIMDEAYMEFAVEEGKMEELSTLDLVNEVDNLLVLKTFSKAYGLANLRIGYGVGSAAVMKVLKKVLLPYTVNGISILAAELLFSKPEVLRERVEAVVSGRRYLREQLEALGFRVLPSATNFLLALPAGKVLDKLADKACAADLPGGEKAMAAGGFLFKELLARKVLVRNYSQNPRLPGGLRISVGTAAENPLIIEAIRDIIL</sequence>
<dbReference type="PANTHER" id="PTHR43643:SF6">
    <property type="entry name" value="HISTIDINOL-PHOSPHATE AMINOTRANSFERASE"/>
    <property type="match status" value="1"/>
</dbReference>
<dbReference type="Gene3D" id="3.40.640.10">
    <property type="entry name" value="Type I PLP-dependent aspartate aminotransferase-like (Major domain)"/>
    <property type="match status" value="1"/>
</dbReference>
<evidence type="ECO:0000256" key="11">
    <source>
        <dbReference type="HAMAP-Rule" id="MF_01023"/>
    </source>
</evidence>
<feature type="domain" description="Aminotransferase class I/classII large" evidence="12">
    <location>
        <begin position="30"/>
        <end position="378"/>
    </location>
</feature>
<reference evidence="13 14" key="1">
    <citation type="submission" date="2016-10" db="EMBL/GenBank/DDBJ databases">
        <authorList>
            <person name="Varghese N."/>
            <person name="Submissions S."/>
        </authorList>
    </citation>
    <scope>NUCLEOTIDE SEQUENCE [LARGE SCALE GENOMIC DNA]</scope>
    <source>
        <strain evidence="13 14">WCC6</strain>
    </source>
</reference>
<dbReference type="InterPro" id="IPR004839">
    <property type="entry name" value="Aminotransferase_I/II_large"/>
</dbReference>
<dbReference type="GO" id="GO:0000105">
    <property type="term" value="P:L-histidine biosynthetic process"/>
    <property type="evidence" value="ECO:0007669"/>
    <property type="project" value="UniProtKB-UniRule"/>
</dbReference>
<evidence type="ECO:0000256" key="7">
    <source>
        <dbReference type="ARBA" id="ARBA00022679"/>
    </source>
</evidence>
<dbReference type="EMBL" id="FNOP01000002">
    <property type="protein sequence ID" value="SDW51948.1"/>
    <property type="molecule type" value="Genomic_DNA"/>
</dbReference>
<evidence type="ECO:0000256" key="3">
    <source>
        <dbReference type="ARBA" id="ARBA00007970"/>
    </source>
</evidence>
<comment type="catalytic activity">
    <reaction evidence="10 11">
        <text>L-histidinol phosphate + 2-oxoglutarate = 3-(imidazol-4-yl)-2-oxopropyl phosphate + L-glutamate</text>
        <dbReference type="Rhea" id="RHEA:23744"/>
        <dbReference type="ChEBI" id="CHEBI:16810"/>
        <dbReference type="ChEBI" id="CHEBI:29985"/>
        <dbReference type="ChEBI" id="CHEBI:57766"/>
        <dbReference type="ChEBI" id="CHEBI:57980"/>
        <dbReference type="EC" id="2.6.1.9"/>
    </reaction>
</comment>
<organism evidence="13 14">
    <name type="scientific">Acidaminococcus fermentans</name>
    <dbReference type="NCBI Taxonomy" id="905"/>
    <lineage>
        <taxon>Bacteria</taxon>
        <taxon>Bacillati</taxon>
        <taxon>Bacillota</taxon>
        <taxon>Negativicutes</taxon>
        <taxon>Acidaminococcales</taxon>
        <taxon>Acidaminococcaceae</taxon>
        <taxon>Acidaminococcus</taxon>
    </lineage>
</organism>